<dbReference type="UniPathway" id="UPA00068">
    <property type="reaction ID" value="UER00113"/>
</dbReference>
<dbReference type="GO" id="GO:0005524">
    <property type="term" value="F:ATP binding"/>
    <property type="evidence" value="ECO:0007669"/>
    <property type="project" value="UniProtKB-KW"/>
</dbReference>
<sequence length="396" mass="44247">MRKIRSIQDLSFVADQTDHALTLFSGGLDSTYILKVLSTMNIKVTALAVDLGDGIDRARLQSITEHYGADLIIENATEQFIESAVIPAIQAQAQAMYMNMYPVSSSLSRPVIARIAVKTAAKLGCGAIVHTANQSQNSLRRLNGAIKHSGYRGFYGSPYEYSAITRTEKASQLSISCMQDQRQGDVSSDSNLWCREYESGVLDNPEDFMIPESLFLWSQENPSKQISEASHQVRITFREGIPVSVNEQPMPVAELIKFLNTRVGAYKIGRYLGLEHLDQDEKVLEIREAPAARMLMEAYKHLEMAALPTGYLNYKNQQEQIWTMEAVEGRWGSPLQQASRAFIQSSTEKVSGSVTYKLEKGMATAVSIVAREALYLTDRDLWEVQAARERSQRTLS</sequence>
<feature type="domain" description="Arginosuccinate synthase C-terminal" evidence="9">
    <location>
        <begin position="187"/>
        <end position="378"/>
    </location>
</feature>
<evidence type="ECO:0000259" key="8">
    <source>
        <dbReference type="Pfam" id="PF00764"/>
    </source>
</evidence>
<comment type="pathway">
    <text evidence="1">Amino-acid biosynthesis; L-arginine biosynthesis; L-arginine from L-ornithine and carbamoyl phosphate: step 2/3.</text>
</comment>
<dbReference type="eggNOG" id="COG0137">
    <property type="taxonomic scope" value="Bacteria"/>
</dbReference>
<organism evidence="10 11">
    <name type="scientific">Endozoicomonas elysicola</name>
    <dbReference type="NCBI Taxonomy" id="305900"/>
    <lineage>
        <taxon>Bacteria</taxon>
        <taxon>Pseudomonadati</taxon>
        <taxon>Pseudomonadota</taxon>
        <taxon>Gammaproteobacteria</taxon>
        <taxon>Oceanospirillales</taxon>
        <taxon>Endozoicomonadaceae</taxon>
        <taxon>Endozoicomonas</taxon>
    </lineage>
</organism>
<keyword evidence="7" id="KW-0067">ATP-binding</keyword>
<dbReference type="Pfam" id="PF20979">
    <property type="entry name" value="Arginosuc_syn_C"/>
    <property type="match status" value="1"/>
</dbReference>
<dbReference type="SUPFAM" id="SSF52402">
    <property type="entry name" value="Adenine nucleotide alpha hydrolases-like"/>
    <property type="match status" value="1"/>
</dbReference>
<dbReference type="EMBL" id="JOJP01000001">
    <property type="protein sequence ID" value="KEI71988.1"/>
    <property type="molecule type" value="Genomic_DNA"/>
</dbReference>
<keyword evidence="3" id="KW-0055">Arginine biosynthesis</keyword>
<evidence type="ECO:0000256" key="5">
    <source>
        <dbReference type="ARBA" id="ARBA00022605"/>
    </source>
</evidence>
<dbReference type="Gene3D" id="3.40.50.620">
    <property type="entry name" value="HUPs"/>
    <property type="match status" value="1"/>
</dbReference>
<evidence type="ECO:0000256" key="4">
    <source>
        <dbReference type="ARBA" id="ARBA00022598"/>
    </source>
</evidence>
<dbReference type="GO" id="GO:0000050">
    <property type="term" value="P:urea cycle"/>
    <property type="evidence" value="ECO:0007669"/>
    <property type="project" value="TreeGrafter"/>
</dbReference>
<dbReference type="EC" id="6.3.4.5" evidence="2"/>
<name>A0A081KCW2_9GAMM</name>
<dbReference type="GO" id="GO:0000053">
    <property type="term" value="P:argininosuccinate metabolic process"/>
    <property type="evidence" value="ECO:0007669"/>
    <property type="project" value="TreeGrafter"/>
</dbReference>
<evidence type="ECO:0000256" key="6">
    <source>
        <dbReference type="ARBA" id="ARBA00022741"/>
    </source>
</evidence>
<dbReference type="GO" id="GO:0005737">
    <property type="term" value="C:cytoplasm"/>
    <property type="evidence" value="ECO:0007669"/>
    <property type="project" value="TreeGrafter"/>
</dbReference>
<dbReference type="RefSeq" id="WP_020584460.1">
    <property type="nucleotide sequence ID" value="NZ_JOJP01000001.1"/>
</dbReference>
<dbReference type="AlphaFoldDB" id="A0A081KCW2"/>
<dbReference type="InterPro" id="IPR048268">
    <property type="entry name" value="Arginosuc_syn_C"/>
</dbReference>
<evidence type="ECO:0000313" key="11">
    <source>
        <dbReference type="Proteomes" id="UP000027997"/>
    </source>
</evidence>
<dbReference type="NCBIfam" id="NF038212">
    <property type="entry name" value="argG_rel"/>
    <property type="match status" value="1"/>
</dbReference>
<evidence type="ECO:0000256" key="2">
    <source>
        <dbReference type="ARBA" id="ARBA00012286"/>
    </source>
</evidence>
<dbReference type="PANTHER" id="PTHR11587">
    <property type="entry name" value="ARGININOSUCCINATE SYNTHASE"/>
    <property type="match status" value="1"/>
</dbReference>
<dbReference type="GO" id="GO:0004055">
    <property type="term" value="F:argininosuccinate synthase activity"/>
    <property type="evidence" value="ECO:0007669"/>
    <property type="project" value="UniProtKB-EC"/>
</dbReference>
<dbReference type="Pfam" id="PF00764">
    <property type="entry name" value="Arginosuc_synth"/>
    <property type="match status" value="1"/>
</dbReference>
<dbReference type="PANTHER" id="PTHR11587:SF2">
    <property type="entry name" value="ARGININOSUCCINATE SYNTHASE"/>
    <property type="match status" value="1"/>
</dbReference>
<keyword evidence="6" id="KW-0547">Nucleotide-binding</keyword>
<keyword evidence="5" id="KW-0028">Amino-acid biosynthesis</keyword>
<proteinExistence type="predicted"/>
<dbReference type="InterPro" id="IPR001518">
    <property type="entry name" value="Arginosuc_synth"/>
</dbReference>
<evidence type="ECO:0000313" key="10">
    <source>
        <dbReference type="EMBL" id="KEI71988.1"/>
    </source>
</evidence>
<gene>
    <name evidence="10" type="ORF">GV64_15760</name>
</gene>
<evidence type="ECO:0000256" key="3">
    <source>
        <dbReference type="ARBA" id="ARBA00022571"/>
    </source>
</evidence>
<evidence type="ECO:0000256" key="7">
    <source>
        <dbReference type="ARBA" id="ARBA00022840"/>
    </source>
</evidence>
<keyword evidence="4" id="KW-0436">Ligase</keyword>
<evidence type="ECO:0000256" key="1">
    <source>
        <dbReference type="ARBA" id="ARBA00004967"/>
    </source>
</evidence>
<dbReference type="SUPFAM" id="SSF69864">
    <property type="entry name" value="Argininosuccinate synthetase, C-terminal domain"/>
    <property type="match status" value="1"/>
</dbReference>
<dbReference type="Proteomes" id="UP000027997">
    <property type="component" value="Unassembled WGS sequence"/>
</dbReference>
<feature type="domain" description="Arginosuccinate synthase-like N-terminal" evidence="8">
    <location>
        <begin position="24"/>
        <end position="143"/>
    </location>
</feature>
<comment type="caution">
    <text evidence="10">The sequence shown here is derived from an EMBL/GenBank/DDBJ whole genome shotgun (WGS) entry which is preliminary data.</text>
</comment>
<dbReference type="InterPro" id="IPR024074">
    <property type="entry name" value="AS_cat/multimer_dom_body"/>
</dbReference>
<keyword evidence="11" id="KW-1185">Reference proteome</keyword>
<reference evidence="10 11" key="1">
    <citation type="submission" date="2014-06" db="EMBL/GenBank/DDBJ databases">
        <title>Whole Genome Sequences of Three Symbiotic Endozoicomonas Bacteria.</title>
        <authorList>
            <person name="Neave M.J."/>
            <person name="Apprill A."/>
            <person name="Voolstra C.R."/>
        </authorList>
    </citation>
    <scope>NUCLEOTIDE SEQUENCE [LARGE SCALE GENOMIC DNA]</scope>
    <source>
        <strain evidence="10 11">DSM 22380</strain>
    </source>
</reference>
<accession>A0A081KCW2</accession>
<dbReference type="STRING" id="305900.GV64_15760"/>
<dbReference type="InterPro" id="IPR014729">
    <property type="entry name" value="Rossmann-like_a/b/a_fold"/>
</dbReference>
<protein>
    <recommendedName>
        <fullName evidence="2">argininosuccinate synthase</fullName>
        <ecNumber evidence="2">6.3.4.5</ecNumber>
    </recommendedName>
</protein>
<evidence type="ECO:0000259" key="9">
    <source>
        <dbReference type="Pfam" id="PF20979"/>
    </source>
</evidence>
<dbReference type="GO" id="GO:0006526">
    <property type="term" value="P:L-arginine biosynthetic process"/>
    <property type="evidence" value="ECO:0007669"/>
    <property type="project" value="UniProtKB-UniPathway"/>
</dbReference>
<dbReference type="InterPro" id="IPR048267">
    <property type="entry name" value="Arginosuc_syn_N"/>
</dbReference>
<dbReference type="Gene3D" id="3.90.1260.10">
    <property type="entry name" value="Argininosuccinate synthetase, chain A, domain 2"/>
    <property type="match status" value="1"/>
</dbReference>